<evidence type="ECO:0000256" key="7">
    <source>
        <dbReference type="HAMAP-Rule" id="MF_01364"/>
    </source>
</evidence>
<comment type="caution">
    <text evidence="8">The sequence shown here is derived from an EMBL/GenBank/DDBJ whole genome shotgun (WGS) entry which is preliminary data.</text>
</comment>
<accession>A0A497EVT5</accession>
<dbReference type="InterPro" id="IPR023676">
    <property type="entry name" value="Ribosomal_uS14_arc"/>
</dbReference>
<dbReference type="InterPro" id="IPR018271">
    <property type="entry name" value="Ribosomal_uS14_CS"/>
</dbReference>
<dbReference type="GO" id="GO:0003735">
    <property type="term" value="F:structural constituent of ribosome"/>
    <property type="evidence" value="ECO:0007669"/>
    <property type="project" value="InterPro"/>
</dbReference>
<keyword evidence="5 7" id="KW-0689">Ribosomal protein</keyword>
<comment type="function">
    <text evidence="7">Binds 16S rRNA, required for the assembly of 30S particles.</text>
</comment>
<evidence type="ECO:0000256" key="2">
    <source>
        <dbReference type="ARBA" id="ARBA00022730"/>
    </source>
</evidence>
<keyword evidence="2 7" id="KW-0699">rRNA-binding</keyword>
<keyword evidence="6 7" id="KW-0687">Ribonucleoprotein</keyword>
<reference evidence="8 9" key="1">
    <citation type="submission" date="2018-06" db="EMBL/GenBank/DDBJ databases">
        <title>Extensive metabolic versatility and redundancy in microbially diverse, dynamic hydrothermal sediments.</title>
        <authorList>
            <person name="Dombrowski N."/>
            <person name="Teske A."/>
            <person name="Baker B.J."/>
        </authorList>
    </citation>
    <scope>NUCLEOTIDE SEQUENCE [LARGE SCALE GENOMIC DNA]</scope>
    <source>
        <strain evidence="8">B30_G17</strain>
    </source>
</reference>
<dbReference type="FunFam" id="4.10.830.10:FF:000002">
    <property type="entry name" value="40S ribosomal protein S29"/>
    <property type="match status" value="1"/>
</dbReference>
<dbReference type="PROSITE" id="PS00527">
    <property type="entry name" value="RIBOSOMAL_S14"/>
    <property type="match status" value="1"/>
</dbReference>
<dbReference type="InterPro" id="IPR039744">
    <property type="entry name" value="RIbosomal_uS14_euk_arc"/>
</dbReference>
<keyword evidence="3 7" id="KW-0862">Zinc</keyword>
<dbReference type="InterPro" id="IPR043140">
    <property type="entry name" value="Ribosomal_uS14_sf"/>
</dbReference>
<comment type="subunit">
    <text evidence="7">Part of the 30S ribosomal subunit.</text>
</comment>
<evidence type="ECO:0000313" key="9">
    <source>
        <dbReference type="Proteomes" id="UP000281962"/>
    </source>
</evidence>
<dbReference type="InterPro" id="IPR001209">
    <property type="entry name" value="Ribosomal_uS14"/>
</dbReference>
<evidence type="ECO:0000256" key="1">
    <source>
        <dbReference type="ARBA" id="ARBA00022723"/>
    </source>
</evidence>
<dbReference type="GO" id="GO:0002181">
    <property type="term" value="P:cytoplasmic translation"/>
    <property type="evidence" value="ECO:0007669"/>
    <property type="project" value="TreeGrafter"/>
</dbReference>
<feature type="binding site" evidence="7">
    <location>
        <position position="37"/>
    </location>
    <ligand>
        <name>Zn(2+)</name>
        <dbReference type="ChEBI" id="CHEBI:29105"/>
    </ligand>
</feature>
<dbReference type="GO" id="GO:0019843">
    <property type="term" value="F:rRNA binding"/>
    <property type="evidence" value="ECO:0007669"/>
    <property type="project" value="UniProtKB-UniRule"/>
</dbReference>
<feature type="binding site" evidence="7">
    <location>
        <position position="19"/>
    </location>
    <ligand>
        <name>Zn(2+)</name>
        <dbReference type="ChEBI" id="CHEBI:29105"/>
    </ligand>
</feature>
<evidence type="ECO:0000256" key="6">
    <source>
        <dbReference type="ARBA" id="ARBA00023274"/>
    </source>
</evidence>
<dbReference type="Gene3D" id="4.10.830.10">
    <property type="entry name" value="30s Ribosomal Protein S14, Chain N"/>
    <property type="match status" value="1"/>
</dbReference>
<dbReference type="Pfam" id="PF00253">
    <property type="entry name" value="Ribosomal_S14"/>
    <property type="match status" value="1"/>
</dbReference>
<dbReference type="Proteomes" id="UP000281962">
    <property type="component" value="Unassembled WGS sequence"/>
</dbReference>
<protein>
    <recommendedName>
        <fullName evidence="7">Small ribosomal subunit protein uS14</fullName>
    </recommendedName>
</protein>
<gene>
    <name evidence="8" type="primary">rps14P</name>
    <name evidence="7" type="synonym">rps14</name>
    <name evidence="8" type="ORF">DRJ21_00355</name>
</gene>
<keyword evidence="1 7" id="KW-0479">Metal-binding</keyword>
<proteinExistence type="inferred from homology"/>
<keyword evidence="4 7" id="KW-0694">RNA-binding</keyword>
<name>A0A497EVT5_9CREN</name>
<feature type="binding site" evidence="7">
    <location>
        <position position="22"/>
    </location>
    <ligand>
        <name>Zn(2+)</name>
        <dbReference type="ChEBI" id="CHEBI:29105"/>
    </ligand>
</feature>
<dbReference type="NCBIfam" id="NF004424">
    <property type="entry name" value="PRK05766.1"/>
    <property type="match status" value="1"/>
</dbReference>
<comment type="similarity">
    <text evidence="7">Belongs to the universal ribosomal protein uS14 family. Zinc-binding uS14 subfamily.</text>
</comment>
<dbReference type="EMBL" id="QMQY01000006">
    <property type="protein sequence ID" value="RLE51345.1"/>
    <property type="molecule type" value="Genomic_DNA"/>
</dbReference>
<feature type="binding site" evidence="7">
    <location>
        <position position="40"/>
    </location>
    <ligand>
        <name>Zn(2+)</name>
        <dbReference type="ChEBI" id="CHEBI:29105"/>
    </ligand>
</feature>
<sequence>MGKYRPPKVRKFGKGARPCRRCGSYGPIIRKYGLNLCRQCFREVAEKIGFKKYM</sequence>
<dbReference type="AlphaFoldDB" id="A0A497EVT5"/>
<evidence type="ECO:0000313" key="8">
    <source>
        <dbReference type="EMBL" id="RLE51345.1"/>
    </source>
</evidence>
<evidence type="ECO:0000256" key="5">
    <source>
        <dbReference type="ARBA" id="ARBA00022980"/>
    </source>
</evidence>
<dbReference type="PANTHER" id="PTHR12010:SF2">
    <property type="entry name" value="40S RIBOSOMAL PROTEIN S29"/>
    <property type="match status" value="1"/>
</dbReference>
<comment type="cofactor">
    <cofactor evidence="7">
        <name>Zn(2+)</name>
        <dbReference type="ChEBI" id="CHEBI:29105"/>
    </cofactor>
    <text evidence="7">Binds 1 zinc ion per subunit.</text>
</comment>
<organism evidence="8 9">
    <name type="scientific">Thermoproteota archaeon</name>
    <dbReference type="NCBI Taxonomy" id="2056631"/>
    <lineage>
        <taxon>Archaea</taxon>
        <taxon>Thermoproteota</taxon>
    </lineage>
</organism>
<dbReference type="GO" id="GO:0008270">
    <property type="term" value="F:zinc ion binding"/>
    <property type="evidence" value="ECO:0007669"/>
    <property type="project" value="UniProtKB-UniRule"/>
</dbReference>
<dbReference type="GO" id="GO:0022627">
    <property type="term" value="C:cytosolic small ribosomal subunit"/>
    <property type="evidence" value="ECO:0007669"/>
    <property type="project" value="TreeGrafter"/>
</dbReference>
<dbReference type="HAMAP" id="MF_01364_A">
    <property type="entry name" value="Ribosomal_uS14_2_A"/>
    <property type="match status" value="1"/>
</dbReference>
<dbReference type="PANTHER" id="PTHR12010">
    <property type="entry name" value="40S RIBOSOMAL PROTEIN S29"/>
    <property type="match status" value="1"/>
</dbReference>
<evidence type="ECO:0000256" key="3">
    <source>
        <dbReference type="ARBA" id="ARBA00022833"/>
    </source>
</evidence>
<evidence type="ECO:0000256" key="4">
    <source>
        <dbReference type="ARBA" id="ARBA00022884"/>
    </source>
</evidence>